<sequence>MSSASFYDGHTAAAAGALPPQPGAHHRSFSGAEALDSGHLSPHYRSRSNSVLSNHQADTHTPADSLSTMDHYQSSDFGGDEDPFFGVDFSREGGGTPTFLEDSFVAISRSNIRSEAHFHLPANISAQLKRFQMTPTVSDHSSDDEQQPTAVNAPTLLQSPLVTISDWGKGPTPLSHAVERSFELDTPARPPSSHSTPGDLLSGPPPPIPGPFRNNSGTWLRESMAGPGGLGPENRPRTATESVNSIVSKREIEERKKVVASWLDQSTEQSHIPTNDPRTSLDGIVRMGENEDDGIPLGDKTENRFLPDQTYFLGGAGAMTAEDLEIIYSGRNWADAPQIHPIRRGEGSGGFQPESSRDAMMRYERMCRDNDSIISDTATWGTRPQSVVAVTDRDIEGLSGNLLKKLTISRGDPRRTSGGLLSGIRTLVKKPSATLKRSLSGHDEASFTNSSGEKADSTARLAPPTRTSSWGKKQTPSINTALVSMGQSVAAVGAGQASQAHGRSGSISATSVTSPKSPFGGLVAKTTTTIRPRSKSDLPRASTRLHPGGPSTLAGLWRKNGGPPVGTIATSTITVAHDAEEEDDDDYDLDDHDMRMEPSDSMESIVPTYEGFKAHILRLNPGLSPDHYLVERIAMQQVTRYKHLLSAKVKHLQQGRGLPAMMECQLCFQAKKFQKPSDWTKHVHEDVQPFTCTWEGCKEPKIFKRKADWVRHENEGHRHLDCWDCDVDDCAHKCYRRDNFLQHLVREHKFVEPIHKTKGALKKFGGNDPTWKKVEQCHVLSAKKAEEEPCKFCNRKLPSFKKLTVHLAKHMEQISLPILRLVAAAEVTADTVVSPVQGPPRPGFGFHSPGAGTPMPLSGYMVSGSSANDGPGHHSTMATTTVPIPYQIRTDAAFEYDMNSGLSTGSFQDSLYLGGQFGGNAMESGMATGGRQHNMANYSGNHGALYGQTSPGTRPFTQRHRSSEFKVFRSILPRISTAPPAVARTSRCPRQEISLAPARQG</sequence>
<evidence type="ECO:0000259" key="2">
    <source>
        <dbReference type="PROSITE" id="PS00028"/>
    </source>
</evidence>
<dbReference type="AlphaFoldDB" id="A0A9P1MCH6"/>
<dbReference type="OrthoDB" id="5315052at2759"/>
<feature type="region of interest" description="Disordered" evidence="1">
    <location>
        <begin position="133"/>
        <end position="157"/>
    </location>
</feature>
<feature type="region of interest" description="Disordered" evidence="1">
    <location>
        <begin position="494"/>
        <end position="561"/>
    </location>
</feature>
<evidence type="ECO:0000256" key="1">
    <source>
        <dbReference type="SAM" id="MobiDB-lite"/>
    </source>
</evidence>
<feature type="compositionally biased region" description="Polar residues" evidence="1">
    <location>
        <begin position="147"/>
        <end position="157"/>
    </location>
</feature>
<feature type="region of interest" description="Disordered" evidence="1">
    <location>
        <begin position="184"/>
        <end position="243"/>
    </location>
</feature>
<dbReference type="PROSITE" id="PS00028">
    <property type="entry name" value="ZINC_FINGER_C2H2_1"/>
    <property type="match status" value="1"/>
</dbReference>
<proteinExistence type="predicted"/>
<comment type="caution">
    <text evidence="3">The sequence shown here is derived from an EMBL/GenBank/DDBJ whole genome shotgun (WGS) entry which is preliminary data.</text>
</comment>
<accession>A0A9P1MCH6</accession>
<dbReference type="InterPro" id="IPR013087">
    <property type="entry name" value="Znf_C2H2_type"/>
</dbReference>
<dbReference type="EMBL" id="CALLCH030000015">
    <property type="protein sequence ID" value="CAI4216686.1"/>
    <property type="molecule type" value="Genomic_DNA"/>
</dbReference>
<dbReference type="SMART" id="SM00355">
    <property type="entry name" value="ZnF_C2H2"/>
    <property type="match status" value="3"/>
</dbReference>
<feature type="compositionally biased region" description="Polar residues" evidence="1">
    <location>
        <begin position="47"/>
        <end position="56"/>
    </location>
</feature>
<feature type="compositionally biased region" description="Polar residues" evidence="1">
    <location>
        <begin position="62"/>
        <end position="74"/>
    </location>
</feature>
<feature type="region of interest" description="Disordered" evidence="1">
    <location>
        <begin position="434"/>
        <end position="475"/>
    </location>
</feature>
<dbReference type="PANTHER" id="PTHR35391:SF3">
    <property type="entry name" value="FINGER DOMAIN PROTEIN, PUTATIVE (AFU_ORTHOLOGUE AFUA_8G04300)-RELATED"/>
    <property type="match status" value="1"/>
</dbReference>
<reference evidence="3" key="1">
    <citation type="submission" date="2022-11" db="EMBL/GenBank/DDBJ databases">
        <authorList>
            <person name="Scott C."/>
            <person name="Bruce N."/>
        </authorList>
    </citation>
    <scope>NUCLEOTIDE SEQUENCE</scope>
</reference>
<dbReference type="Proteomes" id="UP000838763">
    <property type="component" value="Unassembled WGS sequence"/>
</dbReference>
<evidence type="ECO:0000313" key="4">
    <source>
        <dbReference type="Proteomes" id="UP000838763"/>
    </source>
</evidence>
<feature type="compositionally biased region" description="Polar residues" evidence="1">
    <location>
        <begin position="465"/>
        <end position="475"/>
    </location>
</feature>
<evidence type="ECO:0000313" key="3">
    <source>
        <dbReference type="EMBL" id="CAI4216686.1"/>
    </source>
</evidence>
<dbReference type="PANTHER" id="PTHR35391">
    <property type="entry name" value="C2H2-TYPE DOMAIN-CONTAINING PROTEIN-RELATED"/>
    <property type="match status" value="1"/>
</dbReference>
<feature type="compositionally biased region" description="Polar residues" evidence="1">
    <location>
        <begin position="505"/>
        <end position="516"/>
    </location>
</feature>
<keyword evidence="4" id="KW-1185">Reference proteome</keyword>
<gene>
    <name evidence="3" type="ORF">PPNO1_LOCUS6335</name>
</gene>
<protein>
    <recommendedName>
        <fullName evidence="2">C2H2-type domain-containing protein</fullName>
    </recommendedName>
</protein>
<feature type="region of interest" description="Disordered" evidence="1">
    <location>
        <begin position="13"/>
        <end position="74"/>
    </location>
</feature>
<organism evidence="3 4">
    <name type="scientific">Parascedosporium putredinis</name>
    <dbReference type="NCBI Taxonomy" id="1442378"/>
    <lineage>
        <taxon>Eukaryota</taxon>
        <taxon>Fungi</taxon>
        <taxon>Dikarya</taxon>
        <taxon>Ascomycota</taxon>
        <taxon>Pezizomycotina</taxon>
        <taxon>Sordariomycetes</taxon>
        <taxon>Hypocreomycetidae</taxon>
        <taxon>Microascales</taxon>
        <taxon>Microascaceae</taxon>
        <taxon>Parascedosporium</taxon>
    </lineage>
</organism>
<feature type="domain" description="C2H2-type" evidence="2">
    <location>
        <begin position="725"/>
        <end position="748"/>
    </location>
</feature>
<name>A0A9P1MCH6_9PEZI</name>